<proteinExistence type="predicted"/>
<evidence type="ECO:0000313" key="1">
    <source>
        <dbReference type="EMBL" id="EJK76723.1"/>
    </source>
</evidence>
<reference evidence="1 2" key="1">
    <citation type="journal article" date="2012" name="Genome Biol.">
        <title>Genome and low-iron response of an oceanic diatom adapted to chronic iron limitation.</title>
        <authorList>
            <person name="Lommer M."/>
            <person name="Specht M."/>
            <person name="Roy A.S."/>
            <person name="Kraemer L."/>
            <person name="Andreson R."/>
            <person name="Gutowska M.A."/>
            <person name="Wolf J."/>
            <person name="Bergner S.V."/>
            <person name="Schilhabel M.B."/>
            <person name="Klostermeier U.C."/>
            <person name="Beiko R.G."/>
            <person name="Rosenstiel P."/>
            <person name="Hippler M."/>
            <person name="Laroche J."/>
        </authorList>
    </citation>
    <scope>NUCLEOTIDE SEQUENCE [LARGE SCALE GENOMIC DNA]</scope>
    <source>
        <strain evidence="1 2">CCMP1005</strain>
    </source>
</reference>
<evidence type="ECO:0000313" key="2">
    <source>
        <dbReference type="Proteomes" id="UP000266841"/>
    </source>
</evidence>
<protein>
    <submittedName>
        <fullName evidence="1">Uncharacterized protein</fullName>
    </submittedName>
</protein>
<keyword evidence="2" id="KW-1185">Reference proteome</keyword>
<dbReference type="EMBL" id="AGNL01001774">
    <property type="protein sequence ID" value="EJK76723.1"/>
    <property type="molecule type" value="Genomic_DNA"/>
</dbReference>
<accession>K0TDI7</accession>
<sequence>MAEHQISGIDLFRNDTWRGNRLGTQSPLLAKLLVNFKRRIFTSVQSRRSIEPLPRASPLIEKGQFAHQRCLQTEATFASIFDGSHPDSISRSTIRAMGCNWSCYGYFSPMIPIHPSLDSSSSI</sequence>
<gene>
    <name evidence="1" type="ORF">THAOC_01496</name>
</gene>
<dbReference type="AlphaFoldDB" id="K0TDI7"/>
<name>K0TDI7_THAOC</name>
<dbReference type="Proteomes" id="UP000266841">
    <property type="component" value="Unassembled WGS sequence"/>
</dbReference>
<comment type="caution">
    <text evidence="1">The sequence shown here is derived from an EMBL/GenBank/DDBJ whole genome shotgun (WGS) entry which is preliminary data.</text>
</comment>
<organism evidence="1 2">
    <name type="scientific">Thalassiosira oceanica</name>
    <name type="common">Marine diatom</name>
    <dbReference type="NCBI Taxonomy" id="159749"/>
    <lineage>
        <taxon>Eukaryota</taxon>
        <taxon>Sar</taxon>
        <taxon>Stramenopiles</taxon>
        <taxon>Ochrophyta</taxon>
        <taxon>Bacillariophyta</taxon>
        <taxon>Coscinodiscophyceae</taxon>
        <taxon>Thalassiosirophycidae</taxon>
        <taxon>Thalassiosirales</taxon>
        <taxon>Thalassiosiraceae</taxon>
        <taxon>Thalassiosira</taxon>
    </lineage>
</organism>